<keyword evidence="4 11" id="KW-0813">Transport</keyword>
<proteinExistence type="inferred from homology"/>
<keyword evidence="6 11" id="KW-0256">Endoplasmic reticulum</keyword>
<dbReference type="PANTHER" id="PTHR45684">
    <property type="entry name" value="RE74312P"/>
    <property type="match status" value="1"/>
</dbReference>
<keyword evidence="9 11" id="KW-0333">Golgi apparatus</keyword>
<dbReference type="Proteomes" id="UP001470230">
    <property type="component" value="Unassembled WGS sequence"/>
</dbReference>
<evidence type="ECO:0000256" key="4">
    <source>
        <dbReference type="ARBA" id="ARBA00022448"/>
    </source>
</evidence>
<protein>
    <submittedName>
        <fullName evidence="12">Intracellular protein transport</fullName>
    </submittedName>
</protein>
<keyword evidence="10" id="KW-0342">GTP-binding</keyword>
<evidence type="ECO:0000256" key="10">
    <source>
        <dbReference type="ARBA" id="ARBA00023134"/>
    </source>
</evidence>
<dbReference type="Pfam" id="PF00025">
    <property type="entry name" value="Arf"/>
    <property type="match status" value="1"/>
</dbReference>
<evidence type="ECO:0000256" key="7">
    <source>
        <dbReference type="ARBA" id="ARBA00022892"/>
    </source>
</evidence>
<comment type="similarity">
    <text evidence="3 11">Belongs to the small GTPase superfamily. SAR1 family.</text>
</comment>
<dbReference type="InterPro" id="IPR005225">
    <property type="entry name" value="Small_GTP-bd"/>
</dbReference>
<evidence type="ECO:0000256" key="5">
    <source>
        <dbReference type="ARBA" id="ARBA00022741"/>
    </source>
</evidence>
<evidence type="ECO:0000256" key="9">
    <source>
        <dbReference type="ARBA" id="ARBA00023034"/>
    </source>
</evidence>
<organism evidence="12 13">
    <name type="scientific">Tritrichomonas musculus</name>
    <dbReference type="NCBI Taxonomy" id="1915356"/>
    <lineage>
        <taxon>Eukaryota</taxon>
        <taxon>Metamonada</taxon>
        <taxon>Parabasalia</taxon>
        <taxon>Tritrichomonadida</taxon>
        <taxon>Tritrichomonadidae</taxon>
        <taxon>Tritrichomonas</taxon>
    </lineage>
</organism>
<dbReference type="Gene3D" id="3.40.50.300">
    <property type="entry name" value="P-loop containing nucleotide triphosphate hydrolases"/>
    <property type="match status" value="1"/>
</dbReference>
<dbReference type="SMART" id="SM00177">
    <property type="entry name" value="ARF"/>
    <property type="match status" value="1"/>
</dbReference>
<evidence type="ECO:0000313" key="13">
    <source>
        <dbReference type="Proteomes" id="UP001470230"/>
    </source>
</evidence>
<sequence>MWIFDFIYSIFRKIFPVKGKASNIVIIGLDNAGKSTMLYALKNGRFQQQEKTKTFDKEMVKIGGLDIYAWDLGGHMMVRQTWSDYYFSCQGIVFVIDASCQTRFNEAKNELDMIMNDSTIKNLPILILANKIDVAGSASYSDIVSAFNLKNLYDSDQITVHTEFRPIHLVMTSVPQLFGFLSGFKWLSNFI</sequence>
<keyword evidence="8 11" id="KW-0653">Protein transport</keyword>
<dbReference type="InterPro" id="IPR027417">
    <property type="entry name" value="P-loop_NTPase"/>
</dbReference>
<dbReference type="PRINTS" id="PR00328">
    <property type="entry name" value="SAR1GTPBP"/>
</dbReference>
<evidence type="ECO:0000256" key="11">
    <source>
        <dbReference type="RuleBase" id="RU003926"/>
    </source>
</evidence>
<evidence type="ECO:0000313" key="12">
    <source>
        <dbReference type="EMBL" id="KAK8878585.1"/>
    </source>
</evidence>
<dbReference type="PROSITE" id="PS51417">
    <property type="entry name" value="ARF"/>
    <property type="match status" value="1"/>
</dbReference>
<evidence type="ECO:0000256" key="3">
    <source>
        <dbReference type="ARBA" id="ARBA00007507"/>
    </source>
</evidence>
<comment type="subcellular location">
    <subcellularLocation>
        <location evidence="1">Endoplasmic reticulum</location>
    </subcellularLocation>
    <subcellularLocation>
        <location evidence="2">Golgi apparatus</location>
    </subcellularLocation>
</comment>
<keyword evidence="7 11" id="KW-0931">ER-Golgi transport</keyword>
<dbReference type="NCBIfam" id="TIGR00231">
    <property type="entry name" value="small_GTP"/>
    <property type="match status" value="1"/>
</dbReference>
<accession>A0ABR2JKX5</accession>
<keyword evidence="5" id="KW-0547">Nucleotide-binding</keyword>
<gene>
    <name evidence="12" type="ORF">M9Y10_005365</name>
</gene>
<dbReference type="EMBL" id="JAPFFF010000011">
    <property type="protein sequence ID" value="KAK8878585.1"/>
    <property type="molecule type" value="Genomic_DNA"/>
</dbReference>
<dbReference type="InterPro" id="IPR006687">
    <property type="entry name" value="Small_GTPase_SAR1"/>
</dbReference>
<name>A0ABR2JKX5_9EUKA</name>
<keyword evidence="13" id="KW-1185">Reference proteome</keyword>
<evidence type="ECO:0000256" key="1">
    <source>
        <dbReference type="ARBA" id="ARBA00004240"/>
    </source>
</evidence>
<dbReference type="InterPro" id="IPR006689">
    <property type="entry name" value="Small_GTPase_ARF/SAR"/>
</dbReference>
<evidence type="ECO:0000256" key="8">
    <source>
        <dbReference type="ARBA" id="ARBA00022927"/>
    </source>
</evidence>
<evidence type="ECO:0000256" key="2">
    <source>
        <dbReference type="ARBA" id="ARBA00004555"/>
    </source>
</evidence>
<reference evidence="12 13" key="1">
    <citation type="submission" date="2024-04" db="EMBL/GenBank/DDBJ databases">
        <title>Tritrichomonas musculus Genome.</title>
        <authorList>
            <person name="Alves-Ferreira E."/>
            <person name="Grigg M."/>
            <person name="Lorenzi H."/>
            <person name="Galac M."/>
        </authorList>
    </citation>
    <scope>NUCLEOTIDE SEQUENCE [LARGE SCALE GENOMIC DNA]</scope>
    <source>
        <strain evidence="12 13">EAF2021</strain>
    </source>
</reference>
<evidence type="ECO:0000256" key="6">
    <source>
        <dbReference type="ARBA" id="ARBA00022824"/>
    </source>
</evidence>
<dbReference type="SUPFAM" id="SSF52540">
    <property type="entry name" value="P-loop containing nucleoside triphosphate hydrolases"/>
    <property type="match status" value="1"/>
</dbReference>
<dbReference type="PROSITE" id="PS51422">
    <property type="entry name" value="SAR1"/>
    <property type="match status" value="1"/>
</dbReference>
<comment type="caution">
    <text evidence="12">The sequence shown here is derived from an EMBL/GenBank/DDBJ whole genome shotgun (WGS) entry which is preliminary data.</text>
</comment>
<dbReference type="SMART" id="SM00178">
    <property type="entry name" value="SAR"/>
    <property type="match status" value="1"/>
</dbReference>